<dbReference type="InterPro" id="IPR015943">
    <property type="entry name" value="WD40/YVTN_repeat-like_dom_sf"/>
</dbReference>
<dbReference type="SMART" id="SM00320">
    <property type="entry name" value="WD40"/>
    <property type="match status" value="6"/>
</dbReference>
<sequence length="297" mass="32556">MRIVSGSYGRSVLIWNKSTGEKKTLNGHEDWVESVAFSPNGELVMSGSKDCTVRIWDAVTGKERRQLGTHTEGVLCVVFSPDGLHVVSASGKYVYIWDLSGGIEENPKRKLVGHADNVTSVAFFSDGSRLVSGSSDQTVRVWDVMSGEEFRLLKGHFGPVTSVACCSQVGDTRVVSGSGDFTVRIWDTNTGDQLDVIHTMWVMAVAFSDNNRIVYAAGDYMHIYNVETRRKLNFLVGHTERVTTLALSPDGAHIVSGSEDCTVRIWSQNPRSQNWAGWLVSGMEGVEDSESDSDSIP</sequence>
<keyword evidence="2" id="KW-0677">Repeat</keyword>
<dbReference type="SUPFAM" id="SSF50978">
    <property type="entry name" value="WD40 repeat-like"/>
    <property type="match status" value="1"/>
</dbReference>
<organism evidence="4 5">
    <name type="scientific">Mycena sanguinolenta</name>
    <dbReference type="NCBI Taxonomy" id="230812"/>
    <lineage>
        <taxon>Eukaryota</taxon>
        <taxon>Fungi</taxon>
        <taxon>Dikarya</taxon>
        <taxon>Basidiomycota</taxon>
        <taxon>Agaricomycotina</taxon>
        <taxon>Agaricomycetes</taxon>
        <taxon>Agaricomycetidae</taxon>
        <taxon>Agaricales</taxon>
        <taxon>Marasmiineae</taxon>
        <taxon>Mycenaceae</taxon>
        <taxon>Mycena</taxon>
    </lineage>
</organism>
<dbReference type="InterPro" id="IPR020472">
    <property type="entry name" value="WD40_PAC1"/>
</dbReference>
<proteinExistence type="predicted"/>
<dbReference type="InterPro" id="IPR001680">
    <property type="entry name" value="WD40_rpt"/>
</dbReference>
<evidence type="ECO:0000256" key="1">
    <source>
        <dbReference type="ARBA" id="ARBA00022574"/>
    </source>
</evidence>
<evidence type="ECO:0000313" key="4">
    <source>
        <dbReference type="EMBL" id="KAF7371278.1"/>
    </source>
</evidence>
<accession>A0A8H7DGE5</accession>
<dbReference type="Gene3D" id="2.130.10.10">
    <property type="entry name" value="YVTN repeat-like/Quinoprotein amine dehydrogenase"/>
    <property type="match status" value="2"/>
</dbReference>
<dbReference type="OrthoDB" id="674604at2759"/>
<name>A0A8H7DGE5_9AGAR</name>
<evidence type="ECO:0000313" key="5">
    <source>
        <dbReference type="Proteomes" id="UP000623467"/>
    </source>
</evidence>
<gene>
    <name evidence="4" type="ORF">MSAN_00763700</name>
</gene>
<dbReference type="AlphaFoldDB" id="A0A8H7DGE5"/>
<dbReference type="PANTHER" id="PTHR44129">
    <property type="entry name" value="WD REPEAT-CONTAINING PROTEIN POP1"/>
    <property type="match status" value="1"/>
</dbReference>
<feature type="repeat" description="WD" evidence="3">
    <location>
        <begin position="111"/>
        <end position="152"/>
    </location>
</feature>
<feature type="repeat" description="WD" evidence="3">
    <location>
        <begin position="153"/>
        <end position="196"/>
    </location>
</feature>
<dbReference type="CDD" id="cd00200">
    <property type="entry name" value="WD40"/>
    <property type="match status" value="1"/>
</dbReference>
<dbReference type="EMBL" id="JACAZH010000004">
    <property type="protein sequence ID" value="KAF7371278.1"/>
    <property type="molecule type" value="Genomic_DNA"/>
</dbReference>
<comment type="caution">
    <text evidence="4">The sequence shown here is derived from an EMBL/GenBank/DDBJ whole genome shotgun (WGS) entry which is preliminary data.</text>
</comment>
<dbReference type="PROSITE" id="PS00678">
    <property type="entry name" value="WD_REPEATS_1"/>
    <property type="match status" value="2"/>
</dbReference>
<dbReference type="Proteomes" id="UP000623467">
    <property type="component" value="Unassembled WGS sequence"/>
</dbReference>
<keyword evidence="1 3" id="KW-0853">WD repeat</keyword>
<keyword evidence="5" id="KW-1185">Reference proteome</keyword>
<protein>
    <submittedName>
        <fullName evidence="4">Putative U5 snRNP-specific 40 kd protein</fullName>
    </submittedName>
</protein>
<dbReference type="InterPro" id="IPR036322">
    <property type="entry name" value="WD40_repeat_dom_sf"/>
</dbReference>
<feature type="repeat" description="WD" evidence="3">
    <location>
        <begin position="25"/>
        <end position="66"/>
    </location>
</feature>
<dbReference type="PRINTS" id="PR00320">
    <property type="entry name" value="GPROTEINBRPT"/>
</dbReference>
<dbReference type="InterPro" id="IPR019775">
    <property type="entry name" value="WD40_repeat_CS"/>
</dbReference>
<evidence type="ECO:0000256" key="2">
    <source>
        <dbReference type="ARBA" id="ARBA00022737"/>
    </source>
</evidence>
<feature type="repeat" description="WD" evidence="3">
    <location>
        <begin position="235"/>
        <end position="267"/>
    </location>
</feature>
<dbReference type="Pfam" id="PF00400">
    <property type="entry name" value="WD40"/>
    <property type="match status" value="5"/>
</dbReference>
<dbReference type="PROSITE" id="PS50294">
    <property type="entry name" value="WD_REPEATS_REGION"/>
    <property type="match status" value="4"/>
</dbReference>
<dbReference type="PROSITE" id="PS50082">
    <property type="entry name" value="WD_REPEATS_2"/>
    <property type="match status" value="4"/>
</dbReference>
<evidence type="ECO:0000256" key="3">
    <source>
        <dbReference type="PROSITE-ProRule" id="PRU00221"/>
    </source>
</evidence>
<reference evidence="4" key="1">
    <citation type="submission" date="2020-05" db="EMBL/GenBank/DDBJ databases">
        <title>Mycena genomes resolve the evolution of fungal bioluminescence.</title>
        <authorList>
            <person name="Tsai I.J."/>
        </authorList>
    </citation>
    <scope>NUCLEOTIDE SEQUENCE</scope>
    <source>
        <strain evidence="4">160909Yilan</strain>
    </source>
</reference>
<dbReference type="InterPro" id="IPR050349">
    <property type="entry name" value="WD_LIS1/nudF_dynein_reg"/>
</dbReference>